<evidence type="ECO:0000313" key="1">
    <source>
        <dbReference type="EMBL" id="QDV31316.1"/>
    </source>
</evidence>
<evidence type="ECO:0008006" key="3">
    <source>
        <dbReference type="Google" id="ProtNLM"/>
    </source>
</evidence>
<reference evidence="1 2" key="1">
    <citation type="submission" date="2019-02" db="EMBL/GenBank/DDBJ databases">
        <title>Deep-cultivation of Planctomycetes and their phenomic and genomic characterization uncovers novel biology.</title>
        <authorList>
            <person name="Wiegand S."/>
            <person name="Jogler M."/>
            <person name="Boedeker C."/>
            <person name="Pinto D."/>
            <person name="Vollmers J."/>
            <person name="Rivas-Marin E."/>
            <person name="Kohn T."/>
            <person name="Peeters S.H."/>
            <person name="Heuer A."/>
            <person name="Rast P."/>
            <person name="Oberbeckmann S."/>
            <person name="Bunk B."/>
            <person name="Jeske O."/>
            <person name="Meyerdierks A."/>
            <person name="Storesund J.E."/>
            <person name="Kallscheuer N."/>
            <person name="Luecker S."/>
            <person name="Lage O.M."/>
            <person name="Pohl T."/>
            <person name="Merkel B.J."/>
            <person name="Hornburger P."/>
            <person name="Mueller R.-W."/>
            <person name="Bruemmer F."/>
            <person name="Labrenz M."/>
            <person name="Spormann A.M."/>
            <person name="Op den Camp H."/>
            <person name="Overmann J."/>
            <person name="Amann R."/>
            <person name="Jetten M.S.M."/>
            <person name="Mascher T."/>
            <person name="Medema M.H."/>
            <person name="Devos D.P."/>
            <person name="Kaster A.-K."/>
            <person name="Ovreas L."/>
            <person name="Rohde M."/>
            <person name="Galperin M.Y."/>
            <person name="Jogler C."/>
        </authorList>
    </citation>
    <scope>NUCLEOTIDE SEQUENCE [LARGE SCALE GENOMIC DNA]</scope>
    <source>
        <strain evidence="1 2">Spb1</strain>
    </source>
</reference>
<protein>
    <recommendedName>
        <fullName evidence="3">PSP1 C-terminal domain-containing protein</fullName>
    </recommendedName>
</protein>
<dbReference type="EMBL" id="CP036299">
    <property type="protein sequence ID" value="QDV31316.1"/>
    <property type="molecule type" value="Genomic_DNA"/>
</dbReference>
<dbReference type="AlphaFoldDB" id="A0A518GRU1"/>
<proteinExistence type="predicted"/>
<sequence>MSSIVEASSAAVLNSVSTPESPGTSAQVVLVRAGRMPEVERAVVSEGLTVQRGDVVILETPRGPLTGRVLEDISKTWRLVPHEALPAITVQRIPTKDDEVTIRELESLSAQEFMPWVMRIRSWDLDLELVDLEKTLDREKWILYVLAGRGPDCTKLALQAAAAGLGIIEVQPIQAAGTRPKEVSKGCGSSGGGCGCGS</sequence>
<keyword evidence="2" id="KW-1185">Reference proteome</keyword>
<accession>A0A518GRU1</accession>
<evidence type="ECO:0000313" key="2">
    <source>
        <dbReference type="Proteomes" id="UP000315349"/>
    </source>
</evidence>
<name>A0A518GRU1_9PLAN</name>
<dbReference type="Proteomes" id="UP000315349">
    <property type="component" value="Chromosome"/>
</dbReference>
<gene>
    <name evidence="1" type="ORF">Spb1_32600</name>
</gene>
<organism evidence="1 2">
    <name type="scientific">Planctopirus ephydatiae</name>
    <dbReference type="NCBI Taxonomy" id="2528019"/>
    <lineage>
        <taxon>Bacteria</taxon>
        <taxon>Pseudomonadati</taxon>
        <taxon>Planctomycetota</taxon>
        <taxon>Planctomycetia</taxon>
        <taxon>Planctomycetales</taxon>
        <taxon>Planctomycetaceae</taxon>
        <taxon>Planctopirus</taxon>
    </lineage>
</organism>
<dbReference type="KEGG" id="peh:Spb1_32600"/>